<sequence length="212" mass="23172">MSTSASSAACVLPRRRLELIILISCCALVCPCTGFCVATPKSCTRSGPDSNSSTSLEASSRRSFISQSVLSITAVAAPSQPARAKDEQVVTQQTVTDAFDAIRFELNDPKGVVSTLSNLIDGGSFEEILQYTKESDAYFRKAKMGRARKLLTDKDLKGDAVSMSNAVTFDLIGINRSSRPGKENREEQLKYLGELKMDIERFLELEKTIVMN</sequence>
<dbReference type="OMA" id="ATPKSCT"/>
<evidence type="ECO:0000313" key="2">
    <source>
        <dbReference type="EMBL" id="EJK68837.1"/>
    </source>
</evidence>
<feature type="chain" id="PRO_5030173157" evidence="1">
    <location>
        <begin position="35"/>
        <end position="212"/>
    </location>
</feature>
<evidence type="ECO:0000313" key="3">
    <source>
        <dbReference type="Proteomes" id="UP000266841"/>
    </source>
</evidence>
<keyword evidence="3" id="KW-1185">Reference proteome</keyword>
<reference evidence="2 3" key="1">
    <citation type="journal article" date="2012" name="Genome Biol.">
        <title>Genome and low-iron response of an oceanic diatom adapted to chronic iron limitation.</title>
        <authorList>
            <person name="Lommer M."/>
            <person name="Specht M."/>
            <person name="Roy A.S."/>
            <person name="Kraemer L."/>
            <person name="Andreson R."/>
            <person name="Gutowska M.A."/>
            <person name="Wolf J."/>
            <person name="Bergner S.V."/>
            <person name="Schilhabel M.B."/>
            <person name="Klostermeier U.C."/>
            <person name="Beiko R.G."/>
            <person name="Rosenstiel P."/>
            <person name="Hippler M."/>
            <person name="Laroche J."/>
        </authorList>
    </citation>
    <scope>NUCLEOTIDE SEQUENCE [LARGE SCALE GENOMIC DNA]</scope>
    <source>
        <strain evidence="2 3">CCMP1005</strain>
    </source>
</reference>
<gene>
    <name evidence="2" type="ORF">THAOC_09948</name>
</gene>
<protein>
    <submittedName>
        <fullName evidence="2">Uncharacterized protein</fullName>
    </submittedName>
</protein>
<evidence type="ECO:0000256" key="1">
    <source>
        <dbReference type="SAM" id="SignalP"/>
    </source>
</evidence>
<proteinExistence type="predicted"/>
<dbReference type="EMBL" id="AGNL01010797">
    <property type="protein sequence ID" value="EJK68837.1"/>
    <property type="molecule type" value="Genomic_DNA"/>
</dbReference>
<organism evidence="2 3">
    <name type="scientific">Thalassiosira oceanica</name>
    <name type="common">Marine diatom</name>
    <dbReference type="NCBI Taxonomy" id="159749"/>
    <lineage>
        <taxon>Eukaryota</taxon>
        <taxon>Sar</taxon>
        <taxon>Stramenopiles</taxon>
        <taxon>Ochrophyta</taxon>
        <taxon>Bacillariophyta</taxon>
        <taxon>Coscinodiscophyceae</taxon>
        <taxon>Thalassiosirophycidae</taxon>
        <taxon>Thalassiosirales</taxon>
        <taxon>Thalassiosiraceae</taxon>
        <taxon>Thalassiosira</taxon>
    </lineage>
</organism>
<dbReference type="OrthoDB" id="46852at2759"/>
<accession>K0TE44</accession>
<dbReference type="Proteomes" id="UP000266841">
    <property type="component" value="Unassembled WGS sequence"/>
</dbReference>
<comment type="caution">
    <text evidence="2">The sequence shown here is derived from an EMBL/GenBank/DDBJ whole genome shotgun (WGS) entry which is preliminary data.</text>
</comment>
<dbReference type="AlphaFoldDB" id="K0TE44"/>
<name>K0TE44_THAOC</name>
<feature type="signal peptide" evidence="1">
    <location>
        <begin position="1"/>
        <end position="34"/>
    </location>
</feature>
<dbReference type="eggNOG" id="ENOG502SWXV">
    <property type="taxonomic scope" value="Eukaryota"/>
</dbReference>
<keyword evidence="1" id="KW-0732">Signal</keyword>